<dbReference type="EMBL" id="JOTN01000013">
    <property type="protein sequence ID" value="KEK18581.1"/>
    <property type="molecule type" value="Genomic_DNA"/>
</dbReference>
<keyword evidence="1" id="KW-0732">Signal</keyword>
<sequence length="141" mass="15371">MKMKKMAPVLFSLGLAFGVGATATMSFPTNASAEVKDKGGSPLYETSGYKNIEFSVTGGYGHLKVYIANTSKTDMKVDLVHRDTKKIYIDGVKIAPGKVLDWRSNDTISQGVRSGMYDLQLHTGTTTLEGSYAYKSSDVKW</sequence>
<evidence type="ECO:0000313" key="3">
    <source>
        <dbReference type="Proteomes" id="UP000027822"/>
    </source>
</evidence>
<dbReference type="RefSeq" id="WP_034640656.1">
    <property type="nucleotide sequence ID" value="NZ_CBCSJC010000014.1"/>
</dbReference>
<evidence type="ECO:0000313" key="2">
    <source>
        <dbReference type="EMBL" id="KEK18581.1"/>
    </source>
</evidence>
<comment type="caution">
    <text evidence="2">The sequence shown here is derived from an EMBL/GenBank/DDBJ whole genome shotgun (WGS) entry which is preliminary data.</text>
</comment>
<name>A0A073JWF2_9BACI</name>
<dbReference type="AlphaFoldDB" id="A0A073JWF2"/>
<dbReference type="OrthoDB" id="2665927at2"/>
<evidence type="ECO:0000256" key="1">
    <source>
        <dbReference type="SAM" id="SignalP"/>
    </source>
</evidence>
<feature type="chain" id="PRO_5039332947" evidence="1">
    <location>
        <begin position="22"/>
        <end position="141"/>
    </location>
</feature>
<reference evidence="2 3" key="1">
    <citation type="submission" date="2014-06" db="EMBL/GenBank/DDBJ databases">
        <title>Draft genome sequence of Bacillus manliponensis JCM 15802 (MCCC 1A00708).</title>
        <authorList>
            <person name="Lai Q."/>
            <person name="Liu Y."/>
            <person name="Shao Z."/>
        </authorList>
    </citation>
    <scope>NUCLEOTIDE SEQUENCE [LARGE SCALE GENOMIC DNA]</scope>
    <source>
        <strain evidence="2 3">JCM 15802</strain>
    </source>
</reference>
<proteinExistence type="predicted"/>
<feature type="signal peptide" evidence="1">
    <location>
        <begin position="1"/>
        <end position="21"/>
    </location>
</feature>
<gene>
    <name evidence="2" type="ORF">BAMA_04825</name>
</gene>
<dbReference type="Proteomes" id="UP000027822">
    <property type="component" value="Unassembled WGS sequence"/>
</dbReference>
<organism evidence="2 3">
    <name type="scientific">Bacillus manliponensis</name>
    <dbReference type="NCBI Taxonomy" id="574376"/>
    <lineage>
        <taxon>Bacteria</taxon>
        <taxon>Bacillati</taxon>
        <taxon>Bacillota</taxon>
        <taxon>Bacilli</taxon>
        <taxon>Bacillales</taxon>
        <taxon>Bacillaceae</taxon>
        <taxon>Bacillus</taxon>
        <taxon>Bacillus cereus group</taxon>
    </lineage>
</organism>
<protein>
    <submittedName>
        <fullName evidence="2">Uncharacterized protein</fullName>
    </submittedName>
</protein>
<accession>A0A073JWF2</accession>
<keyword evidence="3" id="KW-1185">Reference proteome</keyword>